<dbReference type="OrthoDB" id="5327074at2"/>
<dbReference type="PATRIC" id="fig|1357400.3.peg.1854"/>
<feature type="chain" id="PRO_5004767657" description="Cytochrome c domain-containing protein" evidence="1">
    <location>
        <begin position="33"/>
        <end position="146"/>
    </location>
</feature>
<evidence type="ECO:0000313" key="3">
    <source>
        <dbReference type="Proteomes" id="UP000018731"/>
    </source>
</evidence>
<dbReference type="Proteomes" id="UP000018731">
    <property type="component" value="Unassembled WGS sequence"/>
</dbReference>
<evidence type="ECO:0000256" key="1">
    <source>
        <dbReference type="SAM" id="SignalP"/>
    </source>
</evidence>
<sequence length="146" mass="17342">MRLSHTNFSHFFWQIFATFALFVVLFSSAAHSAESNIVEIMQKLQYDSDLIQKGFSLNRFELVREGITRHKVDFDALRRFNIEVFLTKNNLNYAPIIYSFINNIVEERTSLEYFLSKNQKMKAYEAFQKINHRCMQCHALTRGWSK</sequence>
<organism evidence="2 3">
    <name type="scientific">Helicobacter macacae MIT 99-5501</name>
    <dbReference type="NCBI Taxonomy" id="1357400"/>
    <lineage>
        <taxon>Bacteria</taxon>
        <taxon>Pseudomonadati</taxon>
        <taxon>Campylobacterota</taxon>
        <taxon>Epsilonproteobacteria</taxon>
        <taxon>Campylobacterales</taxon>
        <taxon>Helicobacteraceae</taxon>
        <taxon>Helicobacter</taxon>
    </lineage>
</organism>
<dbReference type="EMBL" id="AZJI01000005">
    <property type="protein sequence ID" value="ETD23580.1"/>
    <property type="molecule type" value="Genomic_DNA"/>
</dbReference>
<keyword evidence="3" id="KW-1185">Reference proteome</keyword>
<dbReference type="AlphaFoldDB" id="V8C996"/>
<dbReference type="RefSeq" id="WP_023928127.1">
    <property type="nucleotide sequence ID" value="NZ_KI669454.1"/>
</dbReference>
<proteinExistence type="predicted"/>
<gene>
    <name evidence="2" type="ORF">HMPREF2086_01385</name>
</gene>
<accession>V8C996</accession>
<evidence type="ECO:0000313" key="2">
    <source>
        <dbReference type="EMBL" id="ETD23580.1"/>
    </source>
</evidence>
<keyword evidence="1" id="KW-0732">Signal</keyword>
<evidence type="ECO:0008006" key="4">
    <source>
        <dbReference type="Google" id="ProtNLM"/>
    </source>
</evidence>
<dbReference type="HOGENOM" id="CLU_1945788_0_0_7"/>
<feature type="signal peptide" evidence="1">
    <location>
        <begin position="1"/>
        <end position="32"/>
    </location>
</feature>
<name>V8C996_9HELI</name>
<reference evidence="2 3" key="1">
    <citation type="journal article" date="2014" name="Genome Announc.">
        <title>Draft genome sequences of six enterohepatic helicobacter species isolated from humans and one from rhesus macaques.</title>
        <authorList>
            <person name="Shen Z."/>
            <person name="Sheh A."/>
            <person name="Young S.K."/>
            <person name="Abouelliel A."/>
            <person name="Ward D.V."/>
            <person name="Earl A.M."/>
            <person name="Fox J.G."/>
        </authorList>
    </citation>
    <scope>NUCLEOTIDE SEQUENCE [LARGE SCALE GENOMIC DNA]</scope>
    <source>
        <strain evidence="2 3">MIT 99-5501</strain>
    </source>
</reference>
<comment type="caution">
    <text evidence="2">The sequence shown here is derived from an EMBL/GenBank/DDBJ whole genome shotgun (WGS) entry which is preliminary data.</text>
</comment>
<protein>
    <recommendedName>
        <fullName evidence="4">Cytochrome c domain-containing protein</fullName>
    </recommendedName>
</protein>